<dbReference type="Proteomes" id="UP000254808">
    <property type="component" value="Chromosome"/>
</dbReference>
<accession>A0A345UP78</accession>
<reference evidence="1 2" key="1">
    <citation type="submission" date="2018-03" db="EMBL/GenBank/DDBJ databases">
        <title>Phenotypic and genomic properties of Cyclonatronum proteinivorum gen. nov., sp. nov., a haloalkaliphilic bacteroidete from soda lakes possessing Na+-translocating rhodopsin.</title>
        <authorList>
            <person name="Toshchakov S.V."/>
            <person name="Korzhenkov A."/>
            <person name="Samarov N.I."/>
            <person name="Kublanov I.V."/>
            <person name="Muntyan M.S."/>
            <person name="Sorokin D.Y."/>
        </authorList>
    </citation>
    <scope>NUCLEOTIDE SEQUENCE [LARGE SCALE GENOMIC DNA]</scope>
    <source>
        <strain evidence="1 2">Omega</strain>
    </source>
</reference>
<protein>
    <submittedName>
        <fullName evidence="1">Uncharacterized protein</fullName>
    </submittedName>
</protein>
<evidence type="ECO:0000313" key="2">
    <source>
        <dbReference type="Proteomes" id="UP000254808"/>
    </source>
</evidence>
<dbReference type="OrthoDB" id="1524641at2"/>
<evidence type="ECO:0000313" key="1">
    <source>
        <dbReference type="EMBL" id="AXJ02280.1"/>
    </source>
</evidence>
<dbReference type="AlphaFoldDB" id="A0A345UP78"/>
<dbReference type="RefSeq" id="WP_114985393.1">
    <property type="nucleotide sequence ID" value="NZ_CP027806.1"/>
</dbReference>
<dbReference type="EMBL" id="CP027806">
    <property type="protein sequence ID" value="AXJ02280.1"/>
    <property type="molecule type" value="Genomic_DNA"/>
</dbReference>
<keyword evidence="2" id="KW-1185">Reference proteome</keyword>
<gene>
    <name evidence="1" type="ORF">CYPRO_3043</name>
</gene>
<sequence>MTTALKLNYAFPGLQPVNLHDIDARALECVKLLGWHDLPDRLIEAIEADLIGFHNELTGQFSTRDTAVLQRRASVRYWVRCYLGGLCTYDTALKMLEVPE</sequence>
<dbReference type="KEGG" id="cprv:CYPRO_3043"/>
<name>A0A345UP78_9BACT</name>
<proteinExistence type="predicted"/>
<organism evidence="1 2">
    <name type="scientific">Cyclonatronum proteinivorum</name>
    <dbReference type="NCBI Taxonomy" id="1457365"/>
    <lineage>
        <taxon>Bacteria</taxon>
        <taxon>Pseudomonadati</taxon>
        <taxon>Balneolota</taxon>
        <taxon>Balneolia</taxon>
        <taxon>Balneolales</taxon>
        <taxon>Cyclonatronaceae</taxon>
        <taxon>Cyclonatronum</taxon>
    </lineage>
</organism>